<dbReference type="Proteomes" id="UP000256919">
    <property type="component" value="Unassembled WGS sequence"/>
</dbReference>
<accession>A0A3D9LQJ4</accession>
<comment type="caution">
    <text evidence="1">The sequence shown here is derived from an EMBL/GenBank/DDBJ whole genome shotgun (WGS) entry which is preliminary data.</text>
</comment>
<organism evidence="1 2">
    <name type="scientific">Winogradskyella pacifica</name>
    <dbReference type="NCBI Taxonomy" id="664642"/>
    <lineage>
        <taxon>Bacteria</taxon>
        <taxon>Pseudomonadati</taxon>
        <taxon>Bacteroidota</taxon>
        <taxon>Flavobacteriia</taxon>
        <taxon>Flavobacteriales</taxon>
        <taxon>Flavobacteriaceae</taxon>
        <taxon>Winogradskyella</taxon>
    </lineage>
</organism>
<name>A0A3D9LQJ4_9FLAO</name>
<proteinExistence type="predicted"/>
<protein>
    <submittedName>
        <fullName evidence="1">Uncharacterized protein</fullName>
    </submittedName>
</protein>
<gene>
    <name evidence="1" type="ORF">DFQ09_10899</name>
</gene>
<reference evidence="1 2" key="1">
    <citation type="submission" date="2018-07" db="EMBL/GenBank/DDBJ databases">
        <title>Genomic Encyclopedia of Type Strains, Phase III (KMG-III): the genomes of soil and plant-associated and newly described type strains.</title>
        <authorList>
            <person name="Whitman W."/>
        </authorList>
    </citation>
    <scope>NUCLEOTIDE SEQUENCE [LARGE SCALE GENOMIC DNA]</scope>
    <source>
        <strain evidence="1 2">CECT 7948</strain>
    </source>
</reference>
<evidence type="ECO:0000313" key="1">
    <source>
        <dbReference type="EMBL" id="REE08223.1"/>
    </source>
</evidence>
<sequence length="108" mass="12513">MIKTFQDYNIRFIKILLPTTYNLQPTTYNLQPTTYNLQPTTYNLQPTTYNLQPTTYNQQPTTNYISSLKKIAFINNLLVPYQKALKLVLSVKPMIVPLPIFPILKGTD</sequence>
<dbReference type="EMBL" id="QREI01000008">
    <property type="protein sequence ID" value="REE08223.1"/>
    <property type="molecule type" value="Genomic_DNA"/>
</dbReference>
<evidence type="ECO:0000313" key="2">
    <source>
        <dbReference type="Proteomes" id="UP000256919"/>
    </source>
</evidence>
<dbReference type="AlphaFoldDB" id="A0A3D9LQJ4"/>
<keyword evidence="2" id="KW-1185">Reference proteome</keyword>